<dbReference type="RefSeq" id="XP_049179411.1">
    <property type="nucleotide sequence ID" value="XM_049324939.1"/>
</dbReference>
<dbReference type="GO" id="GO:0005770">
    <property type="term" value="C:late endosome"/>
    <property type="evidence" value="ECO:0007669"/>
    <property type="project" value="TreeGrafter"/>
</dbReference>
<comment type="caution">
    <text evidence="3">The sequence shown here is derived from an EMBL/GenBank/DDBJ whole genome shotgun (WGS) entry which is preliminary data.</text>
</comment>
<dbReference type="AlphaFoldDB" id="A0AAI9SVK9"/>
<keyword evidence="4" id="KW-1185">Reference proteome</keyword>
<dbReference type="SUPFAM" id="SSF48403">
    <property type="entry name" value="Ankyrin repeat"/>
    <property type="match status" value="1"/>
</dbReference>
<dbReference type="GeneID" id="73381206"/>
<dbReference type="GO" id="GO:0005085">
    <property type="term" value="F:guanyl-nucleotide exchange factor activity"/>
    <property type="evidence" value="ECO:0007669"/>
    <property type="project" value="TreeGrafter"/>
</dbReference>
<protein>
    <recommendedName>
        <fullName evidence="2">VPS9 domain-containing protein</fullName>
    </recommendedName>
</protein>
<dbReference type="PANTHER" id="PTHR24170:SF1">
    <property type="entry name" value="DOMAIN PROTEIN, PUTATIVE (AFU_ORTHOLOGUE AFUA_1G09870)-RELATED"/>
    <property type="match status" value="1"/>
</dbReference>
<dbReference type="InterPro" id="IPR051248">
    <property type="entry name" value="UPF0507/Ank_repeat_27"/>
</dbReference>
<evidence type="ECO:0000313" key="3">
    <source>
        <dbReference type="EMBL" id="KAI3403664.2"/>
    </source>
</evidence>
<dbReference type="InterPro" id="IPR003123">
    <property type="entry name" value="VPS9"/>
</dbReference>
<dbReference type="Pfam" id="PF02204">
    <property type="entry name" value="VPS9"/>
    <property type="match status" value="1"/>
</dbReference>
<dbReference type="GO" id="GO:0030133">
    <property type="term" value="C:transport vesicle"/>
    <property type="evidence" value="ECO:0007669"/>
    <property type="project" value="TreeGrafter"/>
</dbReference>
<organism evidence="3 4">
    <name type="scientific">Candida oxycetoniae</name>
    <dbReference type="NCBI Taxonomy" id="497107"/>
    <lineage>
        <taxon>Eukaryota</taxon>
        <taxon>Fungi</taxon>
        <taxon>Dikarya</taxon>
        <taxon>Ascomycota</taxon>
        <taxon>Saccharomycotina</taxon>
        <taxon>Pichiomycetes</taxon>
        <taxon>Debaryomycetaceae</taxon>
        <taxon>Candida/Lodderomyces clade</taxon>
        <taxon>Candida</taxon>
    </lineage>
</organism>
<evidence type="ECO:0000256" key="1">
    <source>
        <dbReference type="ARBA" id="ARBA00007428"/>
    </source>
</evidence>
<dbReference type="Gene3D" id="1.25.40.20">
    <property type="entry name" value="Ankyrin repeat-containing domain"/>
    <property type="match status" value="1"/>
</dbReference>
<comment type="similarity">
    <text evidence="1">Belongs to the UPF0507 family.</text>
</comment>
<dbReference type="Gene3D" id="1.20.1050.80">
    <property type="entry name" value="VPS9 domain"/>
    <property type="match status" value="1"/>
</dbReference>
<gene>
    <name evidence="3" type="ORF">KGF56_003591</name>
</gene>
<evidence type="ECO:0000259" key="2">
    <source>
        <dbReference type="PROSITE" id="PS51205"/>
    </source>
</evidence>
<dbReference type="GO" id="GO:0005886">
    <property type="term" value="C:plasma membrane"/>
    <property type="evidence" value="ECO:0007669"/>
    <property type="project" value="TreeGrafter"/>
</dbReference>
<dbReference type="PANTHER" id="PTHR24170">
    <property type="entry name" value="ANKYRIN REPEAT DOMAIN-CONTAINING PROTEIN 27"/>
    <property type="match status" value="1"/>
</dbReference>
<dbReference type="PROSITE" id="PS51205">
    <property type="entry name" value="VPS9"/>
    <property type="match status" value="1"/>
</dbReference>
<dbReference type="InterPro" id="IPR037191">
    <property type="entry name" value="VPS9_dom_sf"/>
</dbReference>
<feature type="domain" description="VPS9" evidence="2">
    <location>
        <begin position="335"/>
        <end position="486"/>
    </location>
</feature>
<dbReference type="GO" id="GO:0097422">
    <property type="term" value="C:tubular endosome"/>
    <property type="evidence" value="ECO:0007669"/>
    <property type="project" value="TreeGrafter"/>
</dbReference>
<dbReference type="EMBL" id="JAHUZD010000123">
    <property type="protein sequence ID" value="KAI3403664.2"/>
    <property type="molecule type" value="Genomic_DNA"/>
</dbReference>
<evidence type="ECO:0000313" key="4">
    <source>
        <dbReference type="Proteomes" id="UP001202479"/>
    </source>
</evidence>
<sequence length="1096" mass="126402">MVQHQQRVLSSSSSSSSHLPVLYNPLLNCIFNNPNHTKSPFKNVIEELKLKHNQYTIVVPSAHILNEFHDPATDNSTSKTLLRDLCYNNEEFIKAHLIKTGTPVSSTITPISKEQSVIYNTMNNKQVLIKNRMIYTGKGFKRSLKLKIASISYFKSFCDYFPKGCQFMIIYIESSLIGGLPPPPPIRRISPPLPESNGSIRSNTSSSHDLDSITFEKLLRGFPLLSKAVSDKFYQLFHHNNYQFHQLRMHSRKKLKNIKIEFQKILDEAFNIISDSVKEENPNSEQTYNLINHIVSMYPGIDLNKLVHEYVELNLYDVLWSQLIFQYNYPNDDKESYDPEAIKNLTASDYDKLSCLSLNQLDVPVSEPWHMNELHERIYLAVQEFKKLSDSSVLNSTSKTAVVYKTIEILSQSTKSSKLIIDADTLMALLIMTVAHSRVDNLEAHIYYIKNFSSSDRANDGQFNYIMSNLDAVLCHLSDRKTVNGFVQLAQSSQLNYDLWSTIFDEDVDKSRKIIESVQEKYTDKELPESHYLRSKNISCESALNFAIKAKNFKVYDLLMNSDPQWFSIDDILFDMNVMNNQNLLMYGLIEETDERIVDDLINIITNNATVAEQIAYYNMRDKYGRAVGHYLFHNHKLISKIGHLIDWELKDNNSHTPLFSLCRCYDHPNYTEIVKTGFDVVYAKYGKKGIDFDKHVDKSGNSLLHVILKGIPETRILSNTENLININILNLKNLTPLMLYVKYNRLENLQNILLDDRLEFMYEENKTCYNVFDYLSFSMAKSLNSEKLKSIENLLVDYYLTNYFPSPNATGSGSGSGSGTGNAADGALLFAQNGKYDSNSRDWLIQFKNSKGNVGVKSVTLLKQLMYLNKLKRPFSTFLENDIFWRNYSTNYSTSPMFHKFRVNKLINRFNIMLQSIVFQENIDGKSFFKAFISGDGMDTSILESKQKIMARFESEKESLGVVKLKRNHIQEMEFFLNFTQDEIKKWAQVVGKMTKLVLIGEQKQLDLKNVEDVTHSRLNEKAFFSKNFDISEYTPQSGSFGHFGDYMLWIEQVGFELLKNINKISTDVNLWKELYHNICHVNQELKSMELVTDG</sequence>
<dbReference type="SUPFAM" id="SSF109993">
    <property type="entry name" value="VPS9 domain"/>
    <property type="match status" value="1"/>
</dbReference>
<dbReference type="GO" id="GO:0045022">
    <property type="term" value="P:early endosome to late endosome transport"/>
    <property type="evidence" value="ECO:0007669"/>
    <property type="project" value="TreeGrafter"/>
</dbReference>
<reference evidence="3" key="1">
    <citation type="journal article" date="2022" name="DNA Res.">
        <title>Genome analysis of five recently described species of the CUG-Ser clade uncovers Candida theae as a new hybrid lineage with pathogenic potential in the Candida parapsilosis species complex.</title>
        <authorList>
            <person name="Mixao V."/>
            <person name="Del Olmo V."/>
            <person name="Hegedusova E."/>
            <person name="Saus E."/>
            <person name="Pryszcz L."/>
            <person name="Cillingova A."/>
            <person name="Nosek J."/>
            <person name="Gabaldon T."/>
        </authorList>
    </citation>
    <scope>NUCLEOTIDE SEQUENCE</scope>
    <source>
        <strain evidence="3">CBS 10844</strain>
    </source>
</reference>
<accession>A0AAI9SVK9</accession>
<dbReference type="Proteomes" id="UP001202479">
    <property type="component" value="Unassembled WGS sequence"/>
</dbReference>
<proteinExistence type="inferred from homology"/>
<dbReference type="GO" id="GO:0000149">
    <property type="term" value="F:SNARE binding"/>
    <property type="evidence" value="ECO:0007669"/>
    <property type="project" value="TreeGrafter"/>
</dbReference>
<dbReference type="InterPro" id="IPR036770">
    <property type="entry name" value="Ankyrin_rpt-contain_sf"/>
</dbReference>
<name>A0AAI9SVK9_9ASCO</name>
<dbReference type="GO" id="GO:0005769">
    <property type="term" value="C:early endosome"/>
    <property type="evidence" value="ECO:0007669"/>
    <property type="project" value="TreeGrafter"/>
</dbReference>